<dbReference type="InterPro" id="IPR032979">
    <property type="entry name" value="ENGase"/>
</dbReference>
<reference evidence="12 13" key="1">
    <citation type="journal article" date="2024" name="Nat. Commun.">
        <title>Phylogenomics reveals the evolutionary origins of lichenization in chlorophyte algae.</title>
        <authorList>
            <person name="Puginier C."/>
            <person name="Libourel C."/>
            <person name="Otte J."/>
            <person name="Skaloud P."/>
            <person name="Haon M."/>
            <person name="Grisel S."/>
            <person name="Petersen M."/>
            <person name="Berrin J.G."/>
            <person name="Delaux P.M."/>
            <person name="Dal Grande F."/>
            <person name="Keller J."/>
        </authorList>
    </citation>
    <scope>NUCLEOTIDE SEQUENCE [LARGE SCALE GENOMIC DNA]</scope>
    <source>
        <strain evidence="12 13">SAG 2036</strain>
    </source>
</reference>
<keyword evidence="6" id="KW-0326">Glycosidase</keyword>
<feature type="domain" description="HMG box" evidence="11">
    <location>
        <begin position="533"/>
        <end position="588"/>
    </location>
</feature>
<dbReference type="Proteomes" id="UP001465755">
    <property type="component" value="Unassembled WGS sequence"/>
</dbReference>
<evidence type="ECO:0000256" key="1">
    <source>
        <dbReference type="ARBA" id="ARBA00004514"/>
    </source>
</evidence>
<comment type="caution">
    <text evidence="12">The sequence shown here is derived from an EMBL/GenBank/DDBJ whole genome shotgun (WGS) entry which is preliminary data.</text>
</comment>
<proteinExistence type="inferred from homology"/>
<name>A0AAW1PEX0_9CHLO</name>
<dbReference type="GO" id="GO:0003677">
    <property type="term" value="F:DNA binding"/>
    <property type="evidence" value="ECO:0007669"/>
    <property type="project" value="UniProtKB-UniRule"/>
</dbReference>
<dbReference type="SUPFAM" id="SSF51445">
    <property type="entry name" value="(Trans)glycosidases"/>
    <property type="match status" value="1"/>
</dbReference>
<evidence type="ECO:0000256" key="7">
    <source>
        <dbReference type="ARBA" id="ARBA00034414"/>
    </source>
</evidence>
<evidence type="ECO:0000256" key="4">
    <source>
        <dbReference type="ARBA" id="ARBA00022490"/>
    </source>
</evidence>
<keyword evidence="9" id="KW-0539">Nucleus</keyword>
<accession>A0AAW1PEX0</accession>
<dbReference type="EC" id="3.2.1.96" evidence="3"/>
<evidence type="ECO:0000256" key="9">
    <source>
        <dbReference type="PROSITE-ProRule" id="PRU00267"/>
    </source>
</evidence>
<dbReference type="FunFam" id="3.20.20.80:FF:000043">
    <property type="entry name" value="cytosolic endo-beta-N-acetylglucosaminidase"/>
    <property type="match status" value="1"/>
</dbReference>
<feature type="compositionally biased region" description="Low complexity" evidence="10">
    <location>
        <begin position="628"/>
        <end position="637"/>
    </location>
</feature>
<dbReference type="PANTHER" id="PTHR13246:SF1">
    <property type="entry name" value="CYTOSOLIC ENDO-BETA-N-ACETYLGLUCOSAMINIDASE"/>
    <property type="match status" value="1"/>
</dbReference>
<keyword evidence="4" id="KW-0963">Cytoplasm</keyword>
<gene>
    <name evidence="12" type="ORF">WJX73_007371</name>
</gene>
<organism evidence="12 13">
    <name type="scientific">Symbiochloris irregularis</name>
    <dbReference type="NCBI Taxonomy" id="706552"/>
    <lineage>
        <taxon>Eukaryota</taxon>
        <taxon>Viridiplantae</taxon>
        <taxon>Chlorophyta</taxon>
        <taxon>core chlorophytes</taxon>
        <taxon>Trebouxiophyceae</taxon>
        <taxon>Trebouxiales</taxon>
        <taxon>Trebouxiaceae</taxon>
        <taxon>Symbiochloris</taxon>
    </lineage>
</organism>
<sequence>MIGEPEAQALNSLSSLLSWQAGALAPDELFCRGSVPLAQAGKPFPKRPRLLVCHDLAGNYGADRYAQGDDDPCQFRLHHWHSIDIFVYFSHKLVAIPPPGWINCAHRHGTPVLGTFITEWAAGALKCLDLLATHSRAEQYALQLSKLMAHYAFDGWLINIENPVLPLLLPNLQHFLRVLTAACKAANPNSQVIWYDAVTTQGLLKWQDTLNELNAPFFDCCDAIFVNYTWKAGTPQQAAAAAGHRAQDVYMGIDVFGRNTFGGGGFNCDAAASVARQGGVSAALFAPAWVWQNCEAGERQQKWLQREHVLWSTLAASWEQPRVICSQLPFFSNFDCGAGQALYQQGTCISNAPCMQFTGRMLGGVALDMSLFVTRLTIPKAGVLVTYTFLQPGSASETTDFALLLSVEPSAADAGQASSTGTSVAKVLEARQIRLAGSKEADGAVSSSSQKEHHILCLPSDVSRCAGWVTRSFSIDYPALQGFVITGVGAECSFTGSNIGEFQAHLGELVASAAAPDAVQDEEPKPKRRKKKFHRAPTGYNVFIRERLAQVKQNPNLQFADSKEAFKAVVDEWRNLPDEERRHYLQQASSLAIVPVDPALEDPASLAAPLSQPGSPSDDFKELEPAEAELQALQTQQRGRSSSPAQMRSPLQQTPPVIDPRATRSG</sequence>
<evidence type="ECO:0000256" key="6">
    <source>
        <dbReference type="ARBA" id="ARBA00023295"/>
    </source>
</evidence>
<feature type="region of interest" description="Disordered" evidence="10">
    <location>
        <begin position="604"/>
        <end position="666"/>
    </location>
</feature>
<dbReference type="InterPro" id="IPR017853">
    <property type="entry name" value="GH"/>
</dbReference>
<dbReference type="AlphaFoldDB" id="A0AAW1PEX0"/>
<keyword evidence="5" id="KW-0378">Hydrolase</keyword>
<dbReference type="GO" id="GO:0005829">
    <property type="term" value="C:cytosol"/>
    <property type="evidence" value="ECO:0007669"/>
    <property type="project" value="UniProtKB-SubCell"/>
</dbReference>
<evidence type="ECO:0000256" key="3">
    <source>
        <dbReference type="ARBA" id="ARBA00012566"/>
    </source>
</evidence>
<evidence type="ECO:0000313" key="13">
    <source>
        <dbReference type="Proteomes" id="UP001465755"/>
    </source>
</evidence>
<dbReference type="InterPro" id="IPR009071">
    <property type="entry name" value="HMG_box_dom"/>
</dbReference>
<dbReference type="GO" id="GO:0033925">
    <property type="term" value="F:mannosyl-glycoprotein endo-beta-N-acetylglucosaminidase activity"/>
    <property type="evidence" value="ECO:0007669"/>
    <property type="project" value="UniProtKB-EC"/>
</dbReference>
<comment type="similarity">
    <text evidence="2">Belongs to the glycosyl hydrolase 85 family.</text>
</comment>
<evidence type="ECO:0000259" key="11">
    <source>
        <dbReference type="PROSITE" id="PS50118"/>
    </source>
</evidence>
<evidence type="ECO:0000256" key="8">
    <source>
        <dbReference type="ARBA" id="ARBA00060018"/>
    </source>
</evidence>
<evidence type="ECO:0000313" key="12">
    <source>
        <dbReference type="EMBL" id="KAK9806678.1"/>
    </source>
</evidence>
<feature type="DNA-binding region" description="HMG box" evidence="9">
    <location>
        <begin position="533"/>
        <end position="588"/>
    </location>
</feature>
<evidence type="ECO:0000256" key="5">
    <source>
        <dbReference type="ARBA" id="ARBA00022801"/>
    </source>
</evidence>
<dbReference type="Pfam" id="PF03644">
    <property type="entry name" value="Glyco_hydro_85"/>
    <property type="match status" value="1"/>
</dbReference>
<dbReference type="Pfam" id="PF09011">
    <property type="entry name" value="HMG_box_2"/>
    <property type="match status" value="1"/>
</dbReference>
<dbReference type="GO" id="GO:0005634">
    <property type="term" value="C:nucleus"/>
    <property type="evidence" value="ECO:0007669"/>
    <property type="project" value="UniProtKB-UniRule"/>
</dbReference>
<dbReference type="Gene3D" id="1.10.30.10">
    <property type="entry name" value="High mobility group box domain"/>
    <property type="match status" value="1"/>
</dbReference>
<protein>
    <recommendedName>
        <fullName evidence="3">mannosyl-glycoprotein endo-beta-N-acetylglucosaminidase</fullName>
        <ecNumber evidence="3">3.2.1.96</ecNumber>
    </recommendedName>
</protein>
<dbReference type="PROSITE" id="PS50118">
    <property type="entry name" value="HMG_BOX_2"/>
    <property type="match status" value="1"/>
</dbReference>
<dbReference type="InterPro" id="IPR036910">
    <property type="entry name" value="HMG_box_dom_sf"/>
</dbReference>
<dbReference type="InterPro" id="IPR005201">
    <property type="entry name" value="TIM_ENGase"/>
</dbReference>
<keyword evidence="13" id="KW-1185">Reference proteome</keyword>
<comment type="subcellular location">
    <subcellularLocation>
        <location evidence="1">Cytoplasm</location>
        <location evidence="1">Cytosol</location>
    </subcellularLocation>
</comment>
<comment type="function">
    <text evidence="8">Endoglycosidase that releases N-glycans from glycoproteins by cleaving the beta-1,4-glycosidic bond in the N,N'-diacetylchitobiose core. Involved in the production of high-mannose type N-glycans during plant development and fruit maturation.</text>
</comment>
<evidence type="ECO:0000256" key="2">
    <source>
        <dbReference type="ARBA" id="ARBA00007849"/>
    </source>
</evidence>
<evidence type="ECO:0000256" key="10">
    <source>
        <dbReference type="SAM" id="MobiDB-lite"/>
    </source>
</evidence>
<keyword evidence="9" id="KW-0238">DNA-binding</keyword>
<comment type="catalytic activity">
    <reaction evidence="7">
        <text>an N(4)-(oligosaccharide-(1-&gt;3)-[oligosaccharide-(1-&gt;6)]-beta-D-Man-(1-&gt;4)-beta-D-GlcNAc-(1-&gt;4)-alpha-D-GlcNAc)-L-asparaginyl-[protein] + H2O = an oligosaccharide-(1-&gt;3)-[oligosaccharide-(1-&gt;6)]-beta-D-Man-(1-&gt;4)-D-GlcNAc + N(4)-(N-acetyl-beta-D-glucosaminyl)-L-asparaginyl-[protein]</text>
        <dbReference type="Rhea" id="RHEA:73067"/>
        <dbReference type="Rhea" id="RHEA-COMP:12603"/>
        <dbReference type="Rhea" id="RHEA-COMP:18176"/>
        <dbReference type="ChEBI" id="CHEBI:15377"/>
        <dbReference type="ChEBI" id="CHEBI:132248"/>
        <dbReference type="ChEBI" id="CHEBI:192714"/>
        <dbReference type="ChEBI" id="CHEBI:192715"/>
        <dbReference type="EC" id="3.2.1.96"/>
    </reaction>
</comment>
<dbReference type="SUPFAM" id="SSF47095">
    <property type="entry name" value="HMG-box"/>
    <property type="match status" value="1"/>
</dbReference>
<feature type="compositionally biased region" description="Polar residues" evidence="10">
    <location>
        <begin position="638"/>
        <end position="655"/>
    </location>
</feature>
<dbReference type="EMBL" id="JALJOQ010000035">
    <property type="protein sequence ID" value="KAK9806678.1"/>
    <property type="molecule type" value="Genomic_DNA"/>
</dbReference>
<dbReference type="CDD" id="cd00084">
    <property type="entry name" value="HMG-box_SF"/>
    <property type="match status" value="1"/>
</dbReference>
<dbReference type="PANTHER" id="PTHR13246">
    <property type="entry name" value="ENDO BETA N-ACETYLGLUCOSAMINIDASE"/>
    <property type="match status" value="1"/>
</dbReference>
<dbReference type="Gene3D" id="3.20.20.80">
    <property type="entry name" value="Glycosidases"/>
    <property type="match status" value="1"/>
</dbReference>